<organism evidence="2 3">
    <name type="scientific">Mycolicibacter acidiphilus</name>
    <dbReference type="NCBI Taxonomy" id="2835306"/>
    <lineage>
        <taxon>Bacteria</taxon>
        <taxon>Bacillati</taxon>
        <taxon>Actinomycetota</taxon>
        <taxon>Actinomycetes</taxon>
        <taxon>Mycobacteriales</taxon>
        <taxon>Mycobacteriaceae</taxon>
        <taxon>Mycolicibacter</taxon>
    </lineage>
</organism>
<proteinExistence type="predicted"/>
<dbReference type="InterPro" id="IPR035897">
    <property type="entry name" value="Toll_tir_struct_dom_sf"/>
</dbReference>
<name>A0ABS5REK2_9MYCO</name>
<dbReference type="Gene3D" id="3.40.1000.70">
    <property type="entry name" value="PknH-like extracellular domain"/>
    <property type="match status" value="1"/>
</dbReference>
<dbReference type="InterPro" id="IPR038232">
    <property type="entry name" value="PknH-like_Extracell_sf"/>
</dbReference>
<dbReference type="RefSeq" id="WP_214091597.1">
    <property type="nucleotide sequence ID" value="NZ_JAHCLR010000004.1"/>
</dbReference>
<evidence type="ECO:0000259" key="1">
    <source>
        <dbReference type="PROSITE" id="PS50104"/>
    </source>
</evidence>
<dbReference type="Pfam" id="PF13676">
    <property type="entry name" value="TIR_2"/>
    <property type="match status" value="1"/>
</dbReference>
<accession>A0ABS5REK2</accession>
<dbReference type="InterPro" id="IPR000157">
    <property type="entry name" value="TIR_dom"/>
</dbReference>
<dbReference type="SUPFAM" id="SSF52200">
    <property type="entry name" value="Toll/Interleukin receptor TIR domain"/>
    <property type="match status" value="1"/>
</dbReference>
<sequence length="491" mass="52421">MLFVSYASHDRPRLDNLLHALRDAGHRVWLDEELGGGDAWWHAILANIRACEVFVVALSNNSLMSKPCQAELRYARALRRPILPVQIGPVDSVRVTPLAATQILDYRNPSPAADSRLAAALRHQQVRADPLPAPLPAEPEVPFAYLMRLADTLAGAELSHGDQAALVSELRARLDEDRSDPSARSDIIRLMYLLRDRSDVTWRTRTDVDTLLAANEPGLDPPPDGPLTVPFTGPQPVVVASPRPPEQAPATDGPAVRRTRRLPVKWLVGATAVVTVAGTVVGAGVLHHPDPGRSRVALVSDAEINATMGTTGMQTVQGGVDDVKQNRLVDVSPPDCAASLYPGLDRTYADSGAGGVTWGVLERPGGLQRAGVDGNPFVDQDTAAFSPGTDQAGAFVRKSAETWTRCAGKTVAVAYPDHNVYRWTVGDVTGAAPEITQTYALADDPGYTCQRVLSAVAEFVVDVKACSTHATGEAVRIADKIAADLTGTSTF</sequence>
<protein>
    <submittedName>
        <fullName evidence="2">Sensor domain-containing protein</fullName>
    </submittedName>
</protein>
<dbReference type="PROSITE" id="PS50104">
    <property type="entry name" value="TIR"/>
    <property type="match status" value="1"/>
</dbReference>
<keyword evidence="3" id="KW-1185">Reference proteome</keyword>
<dbReference type="InterPro" id="IPR026954">
    <property type="entry name" value="PknH-like_Extracell"/>
</dbReference>
<evidence type="ECO:0000313" key="2">
    <source>
        <dbReference type="EMBL" id="MBS9532715.1"/>
    </source>
</evidence>
<dbReference type="EMBL" id="JAHCLR010000004">
    <property type="protein sequence ID" value="MBS9532715.1"/>
    <property type="molecule type" value="Genomic_DNA"/>
</dbReference>
<reference evidence="2 3" key="1">
    <citation type="submission" date="2021-05" db="EMBL/GenBank/DDBJ databases">
        <title>Mycobacterium acidophilum sp. nov., an extremely acid-tolerant member of the genus Mycobacterium.</title>
        <authorList>
            <person name="Xia J."/>
        </authorList>
    </citation>
    <scope>NUCLEOTIDE SEQUENCE [LARGE SCALE GENOMIC DNA]</scope>
    <source>
        <strain evidence="2 3">M1</strain>
    </source>
</reference>
<evidence type="ECO:0000313" key="3">
    <source>
        <dbReference type="Proteomes" id="UP001519535"/>
    </source>
</evidence>
<feature type="domain" description="TIR" evidence="1">
    <location>
        <begin position="1"/>
        <end position="125"/>
    </location>
</feature>
<dbReference type="Proteomes" id="UP001519535">
    <property type="component" value="Unassembled WGS sequence"/>
</dbReference>
<comment type="caution">
    <text evidence="2">The sequence shown here is derived from an EMBL/GenBank/DDBJ whole genome shotgun (WGS) entry which is preliminary data.</text>
</comment>
<dbReference type="Pfam" id="PF14032">
    <property type="entry name" value="PknH_C"/>
    <property type="match status" value="1"/>
</dbReference>
<dbReference type="SMART" id="SM00255">
    <property type="entry name" value="TIR"/>
    <property type="match status" value="1"/>
</dbReference>
<gene>
    <name evidence="2" type="ORF">KIH27_03835</name>
</gene>
<dbReference type="Gene3D" id="3.40.50.10140">
    <property type="entry name" value="Toll/interleukin-1 receptor homology (TIR) domain"/>
    <property type="match status" value="1"/>
</dbReference>